<dbReference type="AlphaFoldDB" id="X0YSS8"/>
<sequence length="78" mass="9178">MNKTCNNCKHWDRTRERDMPGANSQDGYYLCARAEDTSDRYDKTEWESPMQTCDGSGYMSCLETRHDHCCNEWEAVNE</sequence>
<proteinExistence type="predicted"/>
<accession>X0YSS8</accession>
<reference evidence="1" key="1">
    <citation type="journal article" date="2014" name="Front. Microbiol.">
        <title>High frequency of phylogenetically diverse reductive dehalogenase-homologous genes in deep subseafloor sedimentary metagenomes.</title>
        <authorList>
            <person name="Kawai M."/>
            <person name="Futagami T."/>
            <person name="Toyoda A."/>
            <person name="Takaki Y."/>
            <person name="Nishi S."/>
            <person name="Hori S."/>
            <person name="Arai W."/>
            <person name="Tsubouchi T."/>
            <person name="Morono Y."/>
            <person name="Uchiyama I."/>
            <person name="Ito T."/>
            <person name="Fujiyama A."/>
            <person name="Inagaki F."/>
            <person name="Takami H."/>
        </authorList>
    </citation>
    <scope>NUCLEOTIDE SEQUENCE</scope>
    <source>
        <strain evidence="1">Expedition CK06-06</strain>
    </source>
</reference>
<dbReference type="EMBL" id="BARS01046088">
    <property type="protein sequence ID" value="GAG39736.1"/>
    <property type="molecule type" value="Genomic_DNA"/>
</dbReference>
<protein>
    <submittedName>
        <fullName evidence="1">Uncharacterized protein</fullName>
    </submittedName>
</protein>
<gene>
    <name evidence="1" type="ORF">S01H1_69417</name>
</gene>
<evidence type="ECO:0000313" key="1">
    <source>
        <dbReference type="EMBL" id="GAG39736.1"/>
    </source>
</evidence>
<name>X0YSS8_9ZZZZ</name>
<organism evidence="1">
    <name type="scientific">marine sediment metagenome</name>
    <dbReference type="NCBI Taxonomy" id="412755"/>
    <lineage>
        <taxon>unclassified sequences</taxon>
        <taxon>metagenomes</taxon>
        <taxon>ecological metagenomes</taxon>
    </lineage>
</organism>
<comment type="caution">
    <text evidence="1">The sequence shown here is derived from an EMBL/GenBank/DDBJ whole genome shotgun (WGS) entry which is preliminary data.</text>
</comment>